<dbReference type="GO" id="GO:0016556">
    <property type="term" value="P:mRNA modification"/>
    <property type="evidence" value="ECO:0007669"/>
    <property type="project" value="InterPro"/>
</dbReference>
<dbReference type="InterPro" id="IPR001788">
    <property type="entry name" value="RNA-dep_RNA_pol_alsuvir"/>
</dbReference>
<dbReference type="GO" id="GO:0005524">
    <property type="term" value="F:ATP binding"/>
    <property type="evidence" value="ECO:0007669"/>
    <property type="project" value="UniProtKB-KW"/>
</dbReference>
<feature type="domain" description="Peptidase C23" evidence="11">
    <location>
        <begin position="1057"/>
        <end position="1147"/>
    </location>
</feature>
<dbReference type="EMBL" id="KU726694">
    <property type="protein sequence ID" value="AMX81289.1"/>
    <property type="molecule type" value="Genomic_RNA"/>
</dbReference>
<dbReference type="GO" id="GO:0039694">
    <property type="term" value="P:viral RNA genome replication"/>
    <property type="evidence" value="ECO:0007669"/>
    <property type="project" value="InterPro"/>
</dbReference>
<accession>A0A1W5KQI9</accession>
<dbReference type="InterPro" id="IPR008041">
    <property type="entry name" value="Peptidase_C23"/>
</dbReference>
<evidence type="ECO:0000256" key="1">
    <source>
        <dbReference type="ARBA" id="ARBA00008513"/>
    </source>
</evidence>
<evidence type="ECO:0000313" key="13">
    <source>
        <dbReference type="EMBL" id="AMX81289.1"/>
    </source>
</evidence>
<dbReference type="Pfam" id="PF00978">
    <property type="entry name" value="RdRP_2"/>
    <property type="match status" value="1"/>
</dbReference>
<keyword evidence="14" id="KW-1185">Reference proteome</keyword>
<feature type="region of interest" description="Disordered" evidence="9">
    <location>
        <begin position="854"/>
        <end position="883"/>
    </location>
</feature>
<dbReference type="Pfam" id="PF05379">
    <property type="entry name" value="Peptidase_C23"/>
    <property type="match status" value="1"/>
</dbReference>
<evidence type="ECO:0000256" key="6">
    <source>
        <dbReference type="ARBA" id="ARBA00022801"/>
    </source>
</evidence>
<keyword evidence="5" id="KW-0547">Nucleotide-binding</keyword>
<keyword evidence="4" id="KW-0548">Nucleotidyltransferase</keyword>
<evidence type="ECO:0000259" key="11">
    <source>
        <dbReference type="PROSITE" id="PS51492"/>
    </source>
</evidence>
<dbReference type="InterPro" id="IPR002588">
    <property type="entry name" value="Alphavirus-like_MT_dom"/>
</dbReference>
<dbReference type="GeneID" id="32283039"/>
<dbReference type="GO" id="GO:0008174">
    <property type="term" value="F:mRNA methyltransferase activity"/>
    <property type="evidence" value="ECO:0007669"/>
    <property type="project" value="UniProtKB-UniRule"/>
</dbReference>
<dbReference type="SUPFAM" id="SSF52540">
    <property type="entry name" value="P-loop containing nucleoside triphosphate hydrolases"/>
    <property type="match status" value="1"/>
</dbReference>
<feature type="compositionally biased region" description="Polar residues" evidence="9">
    <location>
        <begin position="874"/>
        <end position="883"/>
    </location>
</feature>
<name>A0A1W5KQI9_9VIRU</name>
<evidence type="ECO:0000313" key="14">
    <source>
        <dbReference type="Proteomes" id="UP000203677"/>
    </source>
</evidence>
<evidence type="ECO:0000256" key="3">
    <source>
        <dbReference type="ARBA" id="ARBA00022679"/>
    </source>
</evidence>
<dbReference type="InterPro" id="IPR027417">
    <property type="entry name" value="P-loop_NTPase"/>
</dbReference>
<evidence type="ECO:0000256" key="7">
    <source>
        <dbReference type="ARBA" id="ARBA00022840"/>
    </source>
</evidence>
<keyword evidence="8" id="KW-0693">Viral RNA replication</keyword>
<gene>
    <name evidence="13" type="primary">gp1</name>
</gene>
<dbReference type="SUPFAM" id="SSF56672">
    <property type="entry name" value="DNA/RNA polymerases"/>
    <property type="match status" value="1"/>
</dbReference>
<dbReference type="InterPro" id="IPR027351">
    <property type="entry name" value="(+)RNA_virus_helicase_core_dom"/>
</dbReference>
<evidence type="ECO:0000259" key="10">
    <source>
        <dbReference type="PROSITE" id="PS50507"/>
    </source>
</evidence>
<dbReference type="Pfam" id="PF01660">
    <property type="entry name" value="Vmethyltransf"/>
    <property type="match status" value="1"/>
</dbReference>
<keyword evidence="6" id="KW-0378">Hydrolase</keyword>
<dbReference type="InterPro" id="IPR043502">
    <property type="entry name" value="DNA/RNA_pol_sf"/>
</dbReference>
<keyword evidence="3" id="KW-0808">Transferase</keyword>
<proteinExistence type="inferred from homology"/>
<dbReference type="PROSITE" id="PS50507">
    <property type="entry name" value="RDRP_SSRNA_POS"/>
    <property type="match status" value="1"/>
</dbReference>
<dbReference type="GO" id="GO:0003968">
    <property type="term" value="F:RNA-directed RNA polymerase activity"/>
    <property type="evidence" value="ECO:0007669"/>
    <property type="project" value="UniProtKB-KW"/>
</dbReference>
<evidence type="ECO:0000256" key="8">
    <source>
        <dbReference type="ARBA" id="ARBA00022953"/>
    </source>
</evidence>
<sequence length="2037" mass="228873">MALTYRTPMEDIVASFEPAVQATIANTAAVSYKNMESSNFSIANFHLDAVAKQELSRAGLYLSPYSAVVHSPPVCKTLENYMLYSVLPSYIDNKFFFVGIKDHKLHLLKQRHQDISLVTAINRYVTSRDKVRYGNEFVIRSTLPHQGLNRQKGCLEDVTLRDLVPELITRGSKYLFFHDELHYWKKKDLITFLEVLKPEVMLGTIVYPPELLIGAKSSLNPWCYEYEIKGQLLLFYPDGVHTEGYEQPLHGGYLLKCNTVVLPDGTVYKVDLLCSKFAHHLVSLTRGEMENTKYRSFDKFQAIAFDSLADLTAEKLPYYPISYSVVSKLYRYIKSLKKPDAQSAMAKLSQIVPEPTAFEIKFVQEFSALVMDAKGLRSTICPEVWRSFMKDCYSGVLPSWLSRQLDVVKEVSLDRFVSSMRPLCITVKLEECNAKSVDLIFEWDQLFVEEGVDIVDALGRFNGESLDPAKLWPHVGAPYVGLAPIAERPKKCLLHVPAANLKVALKRVVLKCYAPSAVNDGTDGEVLELILTLLSKSAFLSMRALRASGEEHSDLVRTVSYAVKFVTTRRCAASFFNLGLAWFCKVKRGNMHYLDNNSTGAAVPMVIKQKWSSVIAQIRDRGFDGGSQVSQATTGSVSKEFKTRGESDAPLCNSVGCPTMPGGTVSDARIGQSYVIGVCSHQWEVKRELPGVWGEDGNAFLRYVGATQLNQASMLIRDVENLPDYALASKCKSYEWPEWLDIWSELSGITARFDRCVIQQCFGHKCGPATHAINHVLRSGATEIYAFAIKGDVVISLACCGQESDLLINEGHILKLGSVASPESLALKHTGSSTLGLLYKVVKLSVVAAENDEACEDEDRDGHNVPEQTPEPSPQTGEINPNTIPGSRLEIGQCIGASEGPGQIGTNQSATGVSGPSICPDKSLRFKITADVELSAQTSVNCAPTGYSGSLFGALAKGLGLRENTVVQFVNEGLEFLATQQVELEGSILTNLDNARQSVLEVCALVTMYTTCVVLIIDEQDVSLRVGPRESTGKVWPSCYIRLGGTSSGAVFCLEYPRNQCVLVAMAQALQRDVSELRTVLVRDGYDRINESLHSGLGLELTDIEQLCCIFSINAIIDAQGRRLVLNPQGKTHAYFTLDNEHLTYCEKVKTHAFNQLTDLAVSNAISDSAFAEVATVASILTFDVSTARAKLLADSFHEGSTGVLMSELFNSEHNLREHIQSESELDLKMQVYGIFGTFGAGKSRIFKNLCNKAGGKRLFYVSPRQALLKEVKADIDFEPDMKLRLRKGQQNWYLLTFERFVQRARTLCTSDVVVIDEIQLYPPGYLDLVICLMPAGVRLVVMGDPCQSDYDNEKDRNNFVGIPDCATSLLQKQEYKFNIESRRFKNANFIGRLPCSISEMQCSINEEYIIREGLDHLVDLDQKYLEVILVSSFDERKVVRSYLGPDCNVQTFGESTGMNYKNGSIVITGVSVKASDRRWVTALSRFSENVAFCNATGLNLDTLMQVYKDRCLNKFLSGRAAVSDLKLYLPGTPIFKTGFYKVGKDEGVREEKLSGDPWLKGMIDLGQTEDLQEEELQAIEEAQESFKIHLPREELEGTRTRWVHRILNKEIREHRIGTLVSDQFTDDHSKQRNAIQLTNAAERFETIYPRHRASDTVTFIMAVKKRLRFSKPAKEMGKLHNARPFGKFLLNQFLDKVPLKPHMDHAKMDLARNNFFDKKTSKSAATIENHSNRSCRDWLADVGMIFSKSQICTKFDNRFRMAKAAQSIVCFQHAVLCRFAPYMRYIEMKLQEALPERYYIHSGKGLEELNEWVIKGNFSGLCTESDYEAFDSSQDQYIMAFELELMKYLRLPLDLIKDYEYIKTHLGSKLGSFAIMRFSGEASTFLFNTMANMLFTFLRYHIRGDEFICFAGDDMCSSKVLRKKSEHEGFLNKLSLKAKVQHTSTPTFCGWHLCPDGIYKKPQLVFERMCIAKETNNLANCIDNYAIEVSYAYRLGERITSRMDEEELGAYYGCVRTIIKYKHLLKSDIKHLFEEQ</sequence>
<comment type="similarity">
    <text evidence="1">Belongs to the potexviruses/carlaviruses RNA replication protein family.</text>
</comment>
<evidence type="ECO:0000256" key="9">
    <source>
        <dbReference type="SAM" id="MobiDB-lite"/>
    </source>
</evidence>
<dbReference type="GO" id="GO:0006351">
    <property type="term" value="P:DNA-templated transcription"/>
    <property type="evidence" value="ECO:0007669"/>
    <property type="project" value="InterPro"/>
</dbReference>
<feature type="domain" description="RdRp catalytic" evidence="10">
    <location>
        <begin position="1821"/>
        <end position="1932"/>
    </location>
</feature>
<dbReference type="GO" id="GO:0016817">
    <property type="term" value="F:hydrolase activity, acting on acid anhydrides"/>
    <property type="evidence" value="ECO:0007669"/>
    <property type="project" value="InterPro"/>
</dbReference>
<dbReference type="PROSITE" id="PS51743">
    <property type="entry name" value="ALPHAVIRUS_MT"/>
    <property type="match status" value="1"/>
</dbReference>
<evidence type="ECO:0000256" key="2">
    <source>
        <dbReference type="ARBA" id="ARBA00022484"/>
    </source>
</evidence>
<dbReference type="GO" id="GO:0003723">
    <property type="term" value="F:RNA binding"/>
    <property type="evidence" value="ECO:0007669"/>
    <property type="project" value="InterPro"/>
</dbReference>
<protein>
    <submittedName>
        <fullName evidence="13">RdRp</fullName>
    </submittedName>
</protein>
<dbReference type="KEGG" id="vg:32283039"/>
<dbReference type="Proteomes" id="UP000203677">
    <property type="component" value="Segment"/>
</dbReference>
<reference evidence="13 14" key="1">
    <citation type="submission" date="2016-02" db="EMBL/GenBank/DDBJ databases">
        <authorList>
            <person name="Wen L."/>
            <person name="He K."/>
            <person name="Yang H."/>
        </authorList>
    </citation>
    <scope>NUCLEOTIDE SEQUENCE [LARGE SCALE GENOMIC DNA]</scope>
    <source>
        <strain evidence="13">TW</strain>
    </source>
</reference>
<evidence type="ECO:0000256" key="5">
    <source>
        <dbReference type="ARBA" id="ARBA00022741"/>
    </source>
</evidence>
<evidence type="ECO:0000256" key="4">
    <source>
        <dbReference type="ARBA" id="ARBA00022695"/>
    </source>
</evidence>
<organism evidence="13 14">
    <name type="scientific">Pepper virus A</name>
    <dbReference type="NCBI Taxonomy" id="1803898"/>
    <lineage>
        <taxon>Viruses</taxon>
        <taxon>Riboviria</taxon>
        <taxon>Orthornavirae</taxon>
        <taxon>Kitrinoviricota</taxon>
        <taxon>Alsuviricetes</taxon>
        <taxon>Tymovirales</taxon>
        <taxon>Betaflexiviridae</taxon>
        <taxon>Quinvirinae</taxon>
        <taxon>Carlavirus</taxon>
        <taxon>Carlavirus alphacapsici</taxon>
        <taxon>Carlavirus PepVA</taxon>
    </lineage>
</organism>
<dbReference type="CDD" id="cd23245">
    <property type="entry name" value="Betaflexiviridae_RdRp"/>
    <property type="match status" value="1"/>
</dbReference>
<keyword evidence="7" id="KW-0067">ATP-binding</keyword>
<dbReference type="Gene3D" id="3.40.50.300">
    <property type="entry name" value="P-loop containing nucleotide triphosphate hydrolases"/>
    <property type="match status" value="1"/>
</dbReference>
<keyword evidence="2" id="KW-0696">RNA-directed RNA polymerase</keyword>
<evidence type="ECO:0000259" key="12">
    <source>
        <dbReference type="PROSITE" id="PS51743"/>
    </source>
</evidence>
<dbReference type="RefSeq" id="YP_009357230.1">
    <property type="nucleotide sequence ID" value="NC_034376.1"/>
</dbReference>
<dbReference type="GO" id="GO:0006396">
    <property type="term" value="P:RNA processing"/>
    <property type="evidence" value="ECO:0007669"/>
    <property type="project" value="InterPro"/>
</dbReference>
<dbReference type="PROSITE" id="PS51492">
    <property type="entry name" value="PEPTIDASE_C23"/>
    <property type="match status" value="1"/>
</dbReference>
<feature type="domain" description="Alphavirus-like MT" evidence="12">
    <location>
        <begin position="63"/>
        <end position="254"/>
    </location>
</feature>
<dbReference type="InterPro" id="IPR007094">
    <property type="entry name" value="RNA-dir_pol_PSvirus"/>
</dbReference>
<dbReference type="Pfam" id="PF01443">
    <property type="entry name" value="Viral_helicase1"/>
    <property type="match status" value="1"/>
</dbReference>